<dbReference type="AlphaFoldDB" id="A0A8J5MZU1"/>
<dbReference type="Proteomes" id="UP000747542">
    <property type="component" value="Unassembled WGS sequence"/>
</dbReference>
<evidence type="ECO:0000256" key="1">
    <source>
        <dbReference type="SAM" id="MobiDB-lite"/>
    </source>
</evidence>
<feature type="region of interest" description="Disordered" evidence="1">
    <location>
        <begin position="80"/>
        <end position="132"/>
    </location>
</feature>
<feature type="compositionally biased region" description="Low complexity" evidence="1">
    <location>
        <begin position="84"/>
        <end position="96"/>
    </location>
</feature>
<reference evidence="2" key="1">
    <citation type="journal article" date="2021" name="Sci. Adv.">
        <title>The American lobster genome reveals insights on longevity, neural, and immune adaptations.</title>
        <authorList>
            <person name="Polinski J.M."/>
            <person name="Zimin A.V."/>
            <person name="Clark K.F."/>
            <person name="Kohn A.B."/>
            <person name="Sadowski N."/>
            <person name="Timp W."/>
            <person name="Ptitsyn A."/>
            <person name="Khanna P."/>
            <person name="Romanova D.Y."/>
            <person name="Williams P."/>
            <person name="Greenwood S.J."/>
            <person name="Moroz L.L."/>
            <person name="Walt D.R."/>
            <person name="Bodnar A.G."/>
        </authorList>
    </citation>
    <scope>NUCLEOTIDE SEQUENCE</scope>
    <source>
        <strain evidence="2">GMGI-L3</strain>
    </source>
</reference>
<comment type="caution">
    <text evidence="2">The sequence shown here is derived from an EMBL/GenBank/DDBJ whole genome shotgun (WGS) entry which is preliminary data.</text>
</comment>
<gene>
    <name evidence="2" type="ORF">Hamer_G013342</name>
</gene>
<keyword evidence="3" id="KW-1185">Reference proteome</keyword>
<name>A0A8J5MZU1_HOMAM</name>
<evidence type="ECO:0000313" key="2">
    <source>
        <dbReference type="EMBL" id="KAG7169714.1"/>
    </source>
</evidence>
<dbReference type="EMBL" id="JAHLQT010015640">
    <property type="protein sequence ID" value="KAG7169714.1"/>
    <property type="molecule type" value="Genomic_DNA"/>
</dbReference>
<proteinExistence type="predicted"/>
<organism evidence="2 3">
    <name type="scientific">Homarus americanus</name>
    <name type="common">American lobster</name>
    <dbReference type="NCBI Taxonomy" id="6706"/>
    <lineage>
        <taxon>Eukaryota</taxon>
        <taxon>Metazoa</taxon>
        <taxon>Ecdysozoa</taxon>
        <taxon>Arthropoda</taxon>
        <taxon>Crustacea</taxon>
        <taxon>Multicrustacea</taxon>
        <taxon>Malacostraca</taxon>
        <taxon>Eumalacostraca</taxon>
        <taxon>Eucarida</taxon>
        <taxon>Decapoda</taxon>
        <taxon>Pleocyemata</taxon>
        <taxon>Astacidea</taxon>
        <taxon>Nephropoidea</taxon>
        <taxon>Nephropidae</taxon>
        <taxon>Homarus</taxon>
    </lineage>
</organism>
<feature type="compositionally biased region" description="Low complexity" evidence="1">
    <location>
        <begin position="110"/>
        <end position="132"/>
    </location>
</feature>
<accession>A0A8J5MZU1</accession>
<evidence type="ECO:0000313" key="3">
    <source>
        <dbReference type="Proteomes" id="UP000747542"/>
    </source>
</evidence>
<protein>
    <submittedName>
        <fullName evidence="2">Uncharacterized protein</fullName>
    </submittedName>
</protein>
<sequence>MRKQRRKRSLRSFELLTAKRLTEAFTLIEHGLAIIDEDDINSDRSLKVNRNVLSAMQCYKEILREKKMKCTQKSLLSYFKKSDSNSPQSSTSPDHSLPQPPTRPYPRLHLSSLPLQLSTTPPLSSRSRQSSV</sequence>